<sequence length="155" mass="16443">MQQSTVHRKRTARTITAFGAAGIAAAGLIAGAVPAGAATLQAAVFPDHVEFLGNESNANVSGPVKLSIWPDGTWNIYSQTRNGRPAFRNVHWTCVVTVTIGSTSTATSVRTNTVKIRTRQSHTFNVSGTNADLAANYTSIINPTFGRVDCDIHFG</sequence>
<proteinExistence type="predicted"/>
<dbReference type="EMBL" id="FZOR01000005">
    <property type="protein sequence ID" value="SNS50541.1"/>
    <property type="molecule type" value="Genomic_DNA"/>
</dbReference>
<reference evidence="2 3" key="1">
    <citation type="submission" date="2017-06" db="EMBL/GenBank/DDBJ databases">
        <authorList>
            <person name="Kim H.J."/>
            <person name="Triplett B.A."/>
        </authorList>
    </citation>
    <scope>NUCLEOTIDE SEQUENCE [LARGE SCALE GENOMIC DNA]</scope>
    <source>
        <strain evidence="2 3">DSM 44715</strain>
    </source>
</reference>
<accession>A0A239F1F9</accession>
<dbReference type="AlphaFoldDB" id="A0A239F1F9"/>
<organism evidence="2 3">
    <name type="scientific">Actinomadura meyerae</name>
    <dbReference type="NCBI Taxonomy" id="240840"/>
    <lineage>
        <taxon>Bacteria</taxon>
        <taxon>Bacillati</taxon>
        <taxon>Actinomycetota</taxon>
        <taxon>Actinomycetes</taxon>
        <taxon>Streptosporangiales</taxon>
        <taxon>Thermomonosporaceae</taxon>
        <taxon>Actinomadura</taxon>
    </lineage>
</organism>
<dbReference type="RefSeq" id="WP_089325186.1">
    <property type="nucleotide sequence ID" value="NZ_FZOR01000005.1"/>
</dbReference>
<evidence type="ECO:0000256" key="1">
    <source>
        <dbReference type="SAM" id="SignalP"/>
    </source>
</evidence>
<protein>
    <submittedName>
        <fullName evidence="2">Uncharacterized protein</fullName>
    </submittedName>
</protein>
<dbReference type="OrthoDB" id="4200069at2"/>
<dbReference type="Proteomes" id="UP000198318">
    <property type="component" value="Unassembled WGS sequence"/>
</dbReference>
<feature type="signal peptide" evidence="1">
    <location>
        <begin position="1"/>
        <end position="37"/>
    </location>
</feature>
<gene>
    <name evidence="2" type="ORF">SAMN05443665_1005102</name>
</gene>
<keyword evidence="3" id="KW-1185">Reference proteome</keyword>
<keyword evidence="1" id="KW-0732">Signal</keyword>
<evidence type="ECO:0000313" key="2">
    <source>
        <dbReference type="EMBL" id="SNS50541.1"/>
    </source>
</evidence>
<feature type="chain" id="PRO_5013145040" evidence="1">
    <location>
        <begin position="38"/>
        <end position="155"/>
    </location>
</feature>
<evidence type="ECO:0000313" key="3">
    <source>
        <dbReference type="Proteomes" id="UP000198318"/>
    </source>
</evidence>
<name>A0A239F1F9_9ACTN</name>